<protein>
    <submittedName>
        <fullName evidence="2">Uncharacterized protein</fullName>
    </submittedName>
</protein>
<reference evidence="2 3" key="1">
    <citation type="submission" date="2018-12" db="EMBL/GenBank/DDBJ databases">
        <title>bacterium Hansschlegelia zhihuaiae S113.</title>
        <authorList>
            <person name="He J."/>
        </authorList>
    </citation>
    <scope>NUCLEOTIDE SEQUENCE [LARGE SCALE GENOMIC DNA]</scope>
    <source>
        <strain evidence="2 3">S 113</strain>
    </source>
</reference>
<sequence>MCLSAEVSLGAAAVLIPTGAVAAASAWRRDRRYLMIATLPFLFGLQQLVEGLIWIEGRAGNAHHVAQYSLLYMFFTWIAWPIWVPVSAYFLESGARRNVILLFVIAGAMLGGLQFIPYFVHDGWLTTTFLRWAVRYQDINLLDGLVSRTVTYAVYVSVIIVPFLLVRGWEIKVFGLLVAAVLIVTYVFFSFAYISVFCFGGAVISAYLLALMWRRRRPTPALA</sequence>
<feature type="transmembrane region" description="Helical" evidence="1">
    <location>
        <begin position="34"/>
        <end position="55"/>
    </location>
</feature>
<comment type="caution">
    <text evidence="2">The sequence shown here is derived from an EMBL/GenBank/DDBJ whole genome shotgun (WGS) entry which is preliminary data.</text>
</comment>
<feature type="transmembrane region" description="Helical" evidence="1">
    <location>
        <begin position="145"/>
        <end position="166"/>
    </location>
</feature>
<keyword evidence="1" id="KW-0472">Membrane</keyword>
<dbReference type="InterPro" id="IPR046737">
    <property type="entry name" value="DUF6629"/>
</dbReference>
<feature type="transmembrane region" description="Helical" evidence="1">
    <location>
        <begin position="70"/>
        <end position="91"/>
    </location>
</feature>
<name>A0A4Q0MDU9_9HYPH</name>
<evidence type="ECO:0000256" key="1">
    <source>
        <dbReference type="SAM" id="Phobius"/>
    </source>
</evidence>
<dbReference type="EMBL" id="RYFI01000015">
    <property type="protein sequence ID" value="RXF71444.1"/>
    <property type="molecule type" value="Genomic_DNA"/>
</dbReference>
<dbReference type="Proteomes" id="UP000289708">
    <property type="component" value="Unassembled WGS sequence"/>
</dbReference>
<proteinExistence type="predicted"/>
<feature type="transmembrane region" description="Helical" evidence="1">
    <location>
        <begin position="173"/>
        <end position="188"/>
    </location>
</feature>
<keyword evidence="3" id="KW-1185">Reference proteome</keyword>
<evidence type="ECO:0000313" key="3">
    <source>
        <dbReference type="Proteomes" id="UP000289708"/>
    </source>
</evidence>
<dbReference type="Pfam" id="PF20334">
    <property type="entry name" value="DUF6629"/>
    <property type="match status" value="1"/>
</dbReference>
<feature type="transmembrane region" description="Helical" evidence="1">
    <location>
        <begin position="98"/>
        <end position="120"/>
    </location>
</feature>
<evidence type="ECO:0000313" key="2">
    <source>
        <dbReference type="EMBL" id="RXF71444.1"/>
    </source>
</evidence>
<dbReference type="AlphaFoldDB" id="A0A4Q0MDU9"/>
<accession>A0A4Q0MDU9</accession>
<feature type="transmembrane region" description="Helical" evidence="1">
    <location>
        <begin position="194"/>
        <end position="213"/>
    </location>
</feature>
<dbReference type="RefSeq" id="WP_128778340.1">
    <property type="nucleotide sequence ID" value="NZ_RYFI01000015.1"/>
</dbReference>
<organism evidence="2 3">
    <name type="scientific">Hansschlegelia zhihuaiae</name>
    <dbReference type="NCBI Taxonomy" id="405005"/>
    <lineage>
        <taxon>Bacteria</taxon>
        <taxon>Pseudomonadati</taxon>
        <taxon>Pseudomonadota</taxon>
        <taxon>Alphaproteobacteria</taxon>
        <taxon>Hyphomicrobiales</taxon>
        <taxon>Methylopilaceae</taxon>
        <taxon>Hansschlegelia</taxon>
    </lineage>
</organism>
<dbReference type="OrthoDB" id="8441457at2"/>
<feature type="transmembrane region" description="Helical" evidence="1">
    <location>
        <begin position="6"/>
        <end position="27"/>
    </location>
</feature>
<keyword evidence="1" id="KW-1133">Transmembrane helix</keyword>
<keyword evidence="1" id="KW-0812">Transmembrane</keyword>
<gene>
    <name evidence="2" type="ORF">EK403_15315</name>
</gene>